<evidence type="ECO:0000256" key="11">
    <source>
        <dbReference type="ARBA" id="ARBA00023239"/>
    </source>
</evidence>
<keyword evidence="5 15" id="KW-0227">DNA damage</keyword>
<dbReference type="PROSITE" id="PS51068">
    <property type="entry name" value="FPG_CAT"/>
    <property type="match status" value="1"/>
</dbReference>
<dbReference type="FunFam" id="3.20.190.10:FF:000001">
    <property type="entry name" value="Formamidopyrimidine-DNA glycosylase"/>
    <property type="match status" value="1"/>
</dbReference>
<feature type="domain" description="FPG-type" evidence="16">
    <location>
        <begin position="237"/>
        <end position="271"/>
    </location>
</feature>
<comment type="function">
    <text evidence="15">Involved in base excision repair of DNA damaged by oxidation or by mutagenic agents. Acts as DNA glycosylase that recognizes and removes damaged bases. Has a preference for oxidized purines, such as 7,8-dihydro-8-oxoguanine (8-oxoG). Has AP (apurinic/apyrimidinic) lyase activity and introduces nicks in the DNA strand. Cleaves the DNA backbone by beta-delta elimination to generate a single-strand break at the site of the removed base with both 3'- and 5'-phosphates.</text>
</comment>
<dbReference type="SUPFAM" id="SSF81624">
    <property type="entry name" value="N-terminal domain of MutM-like DNA repair proteins"/>
    <property type="match status" value="1"/>
</dbReference>
<keyword evidence="13 15" id="KW-0326">Glycosidase</keyword>
<evidence type="ECO:0000313" key="18">
    <source>
        <dbReference type="EMBL" id="HHJ80920.1"/>
    </source>
</evidence>
<comment type="cofactor">
    <cofactor evidence="15">
        <name>Zn(2+)</name>
        <dbReference type="ChEBI" id="CHEBI:29105"/>
    </cofactor>
    <text evidence="15">Binds 1 zinc ion per subunit.</text>
</comment>
<keyword evidence="12 15" id="KW-0511">Multifunctional enzyme</keyword>
<feature type="active site" description="Proton donor; for beta-elimination activity" evidence="15">
    <location>
        <position position="58"/>
    </location>
</feature>
<dbReference type="Gene3D" id="1.10.8.50">
    <property type="match status" value="1"/>
</dbReference>
<comment type="caution">
    <text evidence="18">The sequence shown here is derived from an EMBL/GenBank/DDBJ whole genome shotgun (WGS) entry which is preliminary data.</text>
</comment>
<dbReference type="AlphaFoldDB" id="A0A832J3G8"/>
<reference evidence="18" key="1">
    <citation type="journal article" date="2020" name="mSystems">
        <title>Genome- and Community-Level Interaction Insights into Carbon Utilization and Element Cycling Functions of Hydrothermarchaeota in Hydrothermal Sediment.</title>
        <authorList>
            <person name="Zhou Z."/>
            <person name="Liu Y."/>
            <person name="Xu W."/>
            <person name="Pan J."/>
            <person name="Luo Z.H."/>
            <person name="Li M."/>
        </authorList>
    </citation>
    <scope>NUCLEOTIDE SEQUENCE [LARGE SCALE GENOMIC DNA]</scope>
    <source>
        <strain evidence="18">HyVt-505</strain>
    </source>
</reference>
<evidence type="ECO:0000256" key="7">
    <source>
        <dbReference type="ARBA" id="ARBA00022801"/>
    </source>
</evidence>
<keyword evidence="9 15" id="KW-0238">DNA-binding</keyword>
<comment type="similarity">
    <text evidence="2 15">Belongs to the FPG family.</text>
</comment>
<comment type="catalytic activity">
    <reaction evidence="14 15">
        <text>2'-deoxyribonucleotide-(2'-deoxyribose 5'-phosphate)-2'-deoxyribonucleotide-DNA = a 3'-end 2'-deoxyribonucleotide-(2,3-dehydro-2,3-deoxyribose 5'-phosphate)-DNA + a 5'-end 5'-phospho-2'-deoxyribonucleoside-DNA + H(+)</text>
        <dbReference type="Rhea" id="RHEA:66592"/>
        <dbReference type="Rhea" id="RHEA-COMP:13180"/>
        <dbReference type="Rhea" id="RHEA-COMP:16897"/>
        <dbReference type="Rhea" id="RHEA-COMP:17067"/>
        <dbReference type="ChEBI" id="CHEBI:15378"/>
        <dbReference type="ChEBI" id="CHEBI:136412"/>
        <dbReference type="ChEBI" id="CHEBI:157695"/>
        <dbReference type="ChEBI" id="CHEBI:167181"/>
        <dbReference type="EC" id="4.2.99.18"/>
    </reaction>
</comment>
<dbReference type="PANTHER" id="PTHR22993:SF9">
    <property type="entry name" value="FORMAMIDOPYRIMIDINE-DNA GLYCOSYLASE"/>
    <property type="match status" value="1"/>
</dbReference>
<feature type="binding site" evidence="15">
    <location>
        <position position="152"/>
    </location>
    <ligand>
        <name>DNA</name>
        <dbReference type="ChEBI" id="CHEBI:16991"/>
    </ligand>
</feature>
<evidence type="ECO:0000256" key="5">
    <source>
        <dbReference type="ARBA" id="ARBA00022763"/>
    </source>
</evidence>
<dbReference type="NCBIfam" id="TIGR00577">
    <property type="entry name" value="fpg"/>
    <property type="match status" value="1"/>
</dbReference>
<evidence type="ECO:0000256" key="1">
    <source>
        <dbReference type="ARBA" id="ARBA00001668"/>
    </source>
</evidence>
<feature type="active site" description="Proton donor" evidence="15">
    <location>
        <position position="3"/>
    </location>
</feature>
<feature type="domain" description="Formamidopyrimidine-DNA glycosylase catalytic" evidence="17">
    <location>
        <begin position="2"/>
        <end position="113"/>
    </location>
</feature>
<dbReference type="Pfam" id="PF01149">
    <property type="entry name" value="Fapy_DNA_glyco"/>
    <property type="match status" value="1"/>
</dbReference>
<dbReference type="GO" id="GO:0006284">
    <property type="term" value="P:base-excision repair"/>
    <property type="evidence" value="ECO:0007669"/>
    <property type="project" value="InterPro"/>
</dbReference>
<evidence type="ECO:0000256" key="4">
    <source>
        <dbReference type="ARBA" id="ARBA00022723"/>
    </source>
</evidence>
<dbReference type="InterPro" id="IPR015887">
    <property type="entry name" value="DNA_glyclase_Znf_dom_DNA_BS"/>
</dbReference>
<dbReference type="GO" id="GO:0008270">
    <property type="term" value="F:zinc ion binding"/>
    <property type="evidence" value="ECO:0007669"/>
    <property type="project" value="UniProtKB-UniRule"/>
</dbReference>
<dbReference type="InterPro" id="IPR010979">
    <property type="entry name" value="Ribosomal_uS13-like_H2TH"/>
</dbReference>
<dbReference type="EMBL" id="DRNF01000297">
    <property type="protein sequence ID" value="HHJ80920.1"/>
    <property type="molecule type" value="Genomic_DNA"/>
</dbReference>
<dbReference type="SMART" id="SM01232">
    <property type="entry name" value="H2TH"/>
    <property type="match status" value="1"/>
</dbReference>
<gene>
    <name evidence="15 18" type="primary">mutM</name>
    <name evidence="15" type="synonym">fpg</name>
    <name evidence="18" type="ORF">ENJ65_04730</name>
</gene>
<keyword evidence="10 15" id="KW-0234">DNA repair</keyword>
<dbReference type="SUPFAM" id="SSF57716">
    <property type="entry name" value="Glucocorticoid receptor-like (DNA-binding domain)"/>
    <property type="match status" value="1"/>
</dbReference>
<dbReference type="InterPro" id="IPR035937">
    <property type="entry name" value="FPG_N"/>
</dbReference>
<evidence type="ECO:0000256" key="9">
    <source>
        <dbReference type="ARBA" id="ARBA00023125"/>
    </source>
</evidence>
<dbReference type="GO" id="GO:0140078">
    <property type="term" value="F:class I DNA-(apurinic or apyrimidinic site) endonuclease activity"/>
    <property type="evidence" value="ECO:0007669"/>
    <property type="project" value="UniProtKB-EC"/>
</dbReference>
<feature type="binding site" evidence="15">
    <location>
        <position position="110"/>
    </location>
    <ligand>
        <name>DNA</name>
        <dbReference type="ChEBI" id="CHEBI:16991"/>
    </ligand>
</feature>
<evidence type="ECO:0000256" key="2">
    <source>
        <dbReference type="ARBA" id="ARBA00009409"/>
    </source>
</evidence>
<dbReference type="HAMAP" id="MF_00103">
    <property type="entry name" value="Fapy_DNA_glycosyl"/>
    <property type="match status" value="1"/>
</dbReference>
<dbReference type="InterPro" id="IPR000214">
    <property type="entry name" value="Znf_DNA_glyclase/AP_lyase"/>
</dbReference>
<dbReference type="CDD" id="cd08966">
    <property type="entry name" value="EcFpg-like_N"/>
    <property type="match status" value="1"/>
</dbReference>
<keyword evidence="4 15" id="KW-0479">Metal-binding</keyword>
<dbReference type="Pfam" id="PF06827">
    <property type="entry name" value="zf-FPG_IleRS"/>
    <property type="match status" value="1"/>
</dbReference>
<dbReference type="InterPro" id="IPR015886">
    <property type="entry name" value="H2TH_FPG"/>
</dbReference>
<proteinExistence type="inferred from homology"/>
<evidence type="ECO:0000256" key="8">
    <source>
        <dbReference type="ARBA" id="ARBA00022833"/>
    </source>
</evidence>
<dbReference type="SUPFAM" id="SSF46946">
    <property type="entry name" value="S13-like H2TH domain"/>
    <property type="match status" value="1"/>
</dbReference>
<evidence type="ECO:0000259" key="17">
    <source>
        <dbReference type="PROSITE" id="PS51068"/>
    </source>
</evidence>
<organism evidence="18">
    <name type="scientific">Candidatus Tenderia electrophaga</name>
    <dbReference type="NCBI Taxonomy" id="1748243"/>
    <lineage>
        <taxon>Bacteria</taxon>
        <taxon>Pseudomonadati</taxon>
        <taxon>Pseudomonadota</taxon>
        <taxon>Gammaproteobacteria</taxon>
        <taxon>Candidatus Tenderiales</taxon>
        <taxon>Candidatus Tenderiaceae</taxon>
        <taxon>Candidatus Tenderia</taxon>
    </lineage>
</organism>
<evidence type="ECO:0000259" key="16">
    <source>
        <dbReference type="PROSITE" id="PS51066"/>
    </source>
</evidence>
<dbReference type="GO" id="GO:0034039">
    <property type="term" value="F:8-oxo-7,8-dihydroguanine DNA N-glycosylase activity"/>
    <property type="evidence" value="ECO:0007669"/>
    <property type="project" value="TreeGrafter"/>
</dbReference>
<comment type="catalytic activity">
    <reaction evidence="1 15">
        <text>Hydrolysis of DNA containing ring-opened 7-methylguanine residues, releasing 2,6-diamino-4-hydroxy-5-(N-methyl)formamidopyrimidine.</text>
        <dbReference type="EC" id="3.2.2.23"/>
    </reaction>
</comment>
<protein>
    <recommendedName>
        <fullName evidence="15">Formamidopyrimidine-DNA glycosylase</fullName>
        <shortName evidence="15">Fapy-DNA glycosylase</shortName>
        <ecNumber evidence="15">3.2.2.23</ecNumber>
    </recommendedName>
    <alternativeName>
        <fullName evidence="15">DNA-(apurinic or apyrimidinic site) lyase MutM</fullName>
        <shortName evidence="15">AP lyase MutM</shortName>
        <ecNumber evidence="15">4.2.99.18</ecNumber>
    </alternativeName>
</protein>
<dbReference type="PROSITE" id="PS51066">
    <property type="entry name" value="ZF_FPG_2"/>
    <property type="match status" value="1"/>
</dbReference>
<dbReference type="PANTHER" id="PTHR22993">
    <property type="entry name" value="FORMAMIDOPYRIMIDINE-DNA GLYCOSYLASE"/>
    <property type="match status" value="1"/>
</dbReference>
<comment type="subunit">
    <text evidence="3 15">Monomer.</text>
</comment>
<dbReference type="Pfam" id="PF06831">
    <property type="entry name" value="H2TH"/>
    <property type="match status" value="1"/>
</dbReference>
<dbReference type="FunFam" id="1.10.8.50:FF:000003">
    <property type="entry name" value="Formamidopyrimidine-DNA glycosylase"/>
    <property type="match status" value="1"/>
</dbReference>
<dbReference type="InterPro" id="IPR010663">
    <property type="entry name" value="Znf_FPG/IleRS"/>
</dbReference>
<dbReference type="EC" id="3.2.2.23" evidence="15"/>
<evidence type="ECO:0000256" key="14">
    <source>
        <dbReference type="ARBA" id="ARBA00044632"/>
    </source>
</evidence>
<feature type="active site" description="Schiff-base intermediate with DNA" evidence="15">
    <location>
        <position position="2"/>
    </location>
</feature>
<keyword evidence="7 15" id="KW-0378">Hydrolase</keyword>
<feature type="binding site" evidence="15">
    <location>
        <position position="91"/>
    </location>
    <ligand>
        <name>DNA</name>
        <dbReference type="ChEBI" id="CHEBI:16991"/>
    </ligand>
</feature>
<dbReference type="InterPro" id="IPR012319">
    <property type="entry name" value="FPG_cat"/>
</dbReference>
<evidence type="ECO:0000256" key="10">
    <source>
        <dbReference type="ARBA" id="ARBA00023204"/>
    </source>
</evidence>
<dbReference type="Proteomes" id="UP000885832">
    <property type="component" value="Unassembled WGS sequence"/>
</dbReference>
<keyword evidence="11 15" id="KW-0456">Lyase</keyword>
<dbReference type="PROSITE" id="PS01242">
    <property type="entry name" value="ZF_FPG_1"/>
    <property type="match status" value="1"/>
</dbReference>
<keyword evidence="6 15" id="KW-0863">Zinc-finger</keyword>
<name>A0A832J3G8_9GAMM</name>
<sequence length="271" mass="30343">MPELPEVETTRRGIAPHVEGKVVVELVLRRRKLRYPVPQTLLVDLPGQVIDKVERRGKYLLLRAERGTVMVHLGMSGSLRLVAADVPAEKHDHVDIVFDGGMALRLHDPRRFGSVLWLEGDPFEHKLLLKLGPEPLSEAFDAAYLYQRSRKRKQAIKQFVMDSHTVVGVGNIYASEALFGAGIRPQLAAGRLSRQRCELLVTEIKNVLTQAIEQGGTTLRDFVDGNGKPGYFQQQLRVYGREAEACSQCGAAIKMLRLGQRASYYCPSCQR</sequence>
<feature type="active site" description="Proton donor; for delta-elimination activity" evidence="15">
    <location>
        <position position="261"/>
    </location>
</feature>
<evidence type="ECO:0000256" key="6">
    <source>
        <dbReference type="ARBA" id="ARBA00022771"/>
    </source>
</evidence>
<dbReference type="NCBIfam" id="NF002211">
    <property type="entry name" value="PRK01103.1"/>
    <property type="match status" value="1"/>
</dbReference>
<evidence type="ECO:0000256" key="12">
    <source>
        <dbReference type="ARBA" id="ARBA00023268"/>
    </source>
</evidence>
<dbReference type="SMART" id="SM00898">
    <property type="entry name" value="Fapy_DNA_glyco"/>
    <property type="match status" value="1"/>
</dbReference>
<evidence type="ECO:0000256" key="15">
    <source>
        <dbReference type="HAMAP-Rule" id="MF_00103"/>
    </source>
</evidence>
<dbReference type="InterPro" id="IPR020629">
    <property type="entry name" value="FPG_Glyclase"/>
</dbReference>
<dbReference type="Gene3D" id="3.20.190.10">
    <property type="entry name" value="MutM-like, N-terminal"/>
    <property type="match status" value="1"/>
</dbReference>
<evidence type="ECO:0000256" key="3">
    <source>
        <dbReference type="ARBA" id="ARBA00011245"/>
    </source>
</evidence>
<evidence type="ECO:0000256" key="13">
    <source>
        <dbReference type="ARBA" id="ARBA00023295"/>
    </source>
</evidence>
<dbReference type="GO" id="GO:0003684">
    <property type="term" value="F:damaged DNA binding"/>
    <property type="evidence" value="ECO:0007669"/>
    <property type="project" value="InterPro"/>
</dbReference>
<dbReference type="EC" id="4.2.99.18" evidence="15"/>
<keyword evidence="8 15" id="KW-0862">Zinc</keyword>
<accession>A0A832J3G8</accession>